<dbReference type="InterPro" id="IPR021858">
    <property type="entry name" value="Fun_TF"/>
</dbReference>
<dbReference type="OrthoDB" id="3251668at2759"/>
<dbReference type="Pfam" id="PF00172">
    <property type="entry name" value="Zn_clus"/>
    <property type="match status" value="1"/>
</dbReference>
<keyword evidence="2" id="KW-0539">Nucleus</keyword>
<comment type="caution">
    <text evidence="5">The sequence shown here is derived from an EMBL/GenBank/DDBJ whole genome shotgun (WGS) entry which is preliminary data.</text>
</comment>
<gene>
    <name evidence="5" type="ORF">B0I36DRAFT_390173</name>
</gene>
<dbReference type="SMART" id="SM00066">
    <property type="entry name" value="GAL4"/>
    <property type="match status" value="1"/>
</dbReference>
<dbReference type="GO" id="GO:0005634">
    <property type="term" value="C:nucleus"/>
    <property type="evidence" value="ECO:0007669"/>
    <property type="project" value="UniProtKB-SubCell"/>
</dbReference>
<feature type="compositionally biased region" description="Polar residues" evidence="3">
    <location>
        <begin position="12"/>
        <end position="29"/>
    </location>
</feature>
<name>A0A9P8YG00_9PEZI</name>
<dbReference type="Gene3D" id="4.10.240.10">
    <property type="entry name" value="Zn(2)-C6 fungal-type DNA-binding domain"/>
    <property type="match status" value="1"/>
</dbReference>
<dbReference type="CDD" id="cd00067">
    <property type="entry name" value="GAL4"/>
    <property type="match status" value="1"/>
</dbReference>
<evidence type="ECO:0000313" key="6">
    <source>
        <dbReference type="Proteomes" id="UP000756346"/>
    </source>
</evidence>
<protein>
    <submittedName>
        <fullName evidence="5">Fungal-specific transcription factor domain-containing protein</fullName>
    </submittedName>
</protein>
<evidence type="ECO:0000313" key="5">
    <source>
        <dbReference type="EMBL" id="KAH7039575.1"/>
    </source>
</evidence>
<evidence type="ECO:0000256" key="3">
    <source>
        <dbReference type="SAM" id="MobiDB-lite"/>
    </source>
</evidence>
<evidence type="ECO:0000256" key="1">
    <source>
        <dbReference type="ARBA" id="ARBA00004123"/>
    </source>
</evidence>
<dbReference type="PANTHER" id="PTHR37534">
    <property type="entry name" value="TRANSCRIPTIONAL ACTIVATOR PROTEIN UGA3"/>
    <property type="match status" value="1"/>
</dbReference>
<dbReference type="AlphaFoldDB" id="A0A9P8YG00"/>
<organism evidence="5 6">
    <name type="scientific">Microdochium trichocladiopsis</name>
    <dbReference type="NCBI Taxonomy" id="1682393"/>
    <lineage>
        <taxon>Eukaryota</taxon>
        <taxon>Fungi</taxon>
        <taxon>Dikarya</taxon>
        <taxon>Ascomycota</taxon>
        <taxon>Pezizomycotina</taxon>
        <taxon>Sordariomycetes</taxon>
        <taxon>Xylariomycetidae</taxon>
        <taxon>Xylariales</taxon>
        <taxon>Microdochiaceae</taxon>
        <taxon>Microdochium</taxon>
    </lineage>
</organism>
<dbReference type="PANTHER" id="PTHR37534:SF46">
    <property type="entry name" value="ZN(II)2CYS6 TRANSCRIPTION FACTOR (EUROFUNG)"/>
    <property type="match status" value="1"/>
</dbReference>
<keyword evidence="6" id="KW-1185">Reference proteome</keyword>
<dbReference type="GO" id="GO:0008270">
    <property type="term" value="F:zinc ion binding"/>
    <property type="evidence" value="ECO:0007669"/>
    <property type="project" value="InterPro"/>
</dbReference>
<evidence type="ECO:0000256" key="2">
    <source>
        <dbReference type="ARBA" id="ARBA00023242"/>
    </source>
</evidence>
<dbReference type="EMBL" id="JAGTJQ010000001">
    <property type="protein sequence ID" value="KAH7039575.1"/>
    <property type="molecule type" value="Genomic_DNA"/>
</dbReference>
<dbReference type="GO" id="GO:0000981">
    <property type="term" value="F:DNA-binding transcription factor activity, RNA polymerase II-specific"/>
    <property type="evidence" value="ECO:0007669"/>
    <property type="project" value="InterPro"/>
</dbReference>
<dbReference type="SUPFAM" id="SSF57701">
    <property type="entry name" value="Zn2/Cys6 DNA-binding domain"/>
    <property type="match status" value="1"/>
</dbReference>
<proteinExistence type="predicted"/>
<reference evidence="5" key="1">
    <citation type="journal article" date="2021" name="Nat. Commun.">
        <title>Genetic determinants of endophytism in the Arabidopsis root mycobiome.</title>
        <authorList>
            <person name="Mesny F."/>
            <person name="Miyauchi S."/>
            <person name="Thiergart T."/>
            <person name="Pickel B."/>
            <person name="Atanasova L."/>
            <person name="Karlsson M."/>
            <person name="Huettel B."/>
            <person name="Barry K.W."/>
            <person name="Haridas S."/>
            <person name="Chen C."/>
            <person name="Bauer D."/>
            <person name="Andreopoulos W."/>
            <person name="Pangilinan J."/>
            <person name="LaButti K."/>
            <person name="Riley R."/>
            <person name="Lipzen A."/>
            <person name="Clum A."/>
            <person name="Drula E."/>
            <person name="Henrissat B."/>
            <person name="Kohler A."/>
            <person name="Grigoriev I.V."/>
            <person name="Martin F.M."/>
            <person name="Hacquard S."/>
        </authorList>
    </citation>
    <scope>NUCLEOTIDE SEQUENCE</scope>
    <source>
        <strain evidence="5">MPI-CAGE-CH-0230</strain>
    </source>
</reference>
<evidence type="ECO:0000259" key="4">
    <source>
        <dbReference type="PROSITE" id="PS50048"/>
    </source>
</evidence>
<dbReference type="Pfam" id="PF11951">
    <property type="entry name" value="Fungal_trans_2"/>
    <property type="match status" value="1"/>
</dbReference>
<dbReference type="InterPro" id="IPR001138">
    <property type="entry name" value="Zn2Cys6_DnaBD"/>
</dbReference>
<dbReference type="PROSITE" id="PS50048">
    <property type="entry name" value="ZN2_CY6_FUNGAL_2"/>
    <property type="match status" value="1"/>
</dbReference>
<dbReference type="PROSITE" id="PS00463">
    <property type="entry name" value="ZN2_CY6_FUNGAL_1"/>
    <property type="match status" value="1"/>
</dbReference>
<dbReference type="RefSeq" id="XP_046017630.1">
    <property type="nucleotide sequence ID" value="XM_046161384.1"/>
</dbReference>
<feature type="domain" description="Zn(2)-C6 fungal-type" evidence="4">
    <location>
        <begin position="38"/>
        <end position="68"/>
    </location>
</feature>
<feature type="region of interest" description="Disordered" evidence="3">
    <location>
        <begin position="1"/>
        <end position="37"/>
    </location>
</feature>
<dbReference type="InterPro" id="IPR036864">
    <property type="entry name" value="Zn2-C6_fun-type_DNA-bd_sf"/>
</dbReference>
<comment type="subcellular location">
    <subcellularLocation>
        <location evidence="1">Nucleus</location>
    </subcellularLocation>
</comment>
<dbReference type="Proteomes" id="UP000756346">
    <property type="component" value="Unassembled WGS sequence"/>
</dbReference>
<sequence length="522" mass="57554">MERPAVTLHWEATTTPTQFSGSPGSQRNTPRFRRSKTGCRTCRLRRKKCGEQRPVCEGCRRNHLLCSWPGRPAPEEESGVPDGPGMHALAAIAARPGPRQTAAPASMASLPTVSNFVHRWNEIGSLDEVGKAKVLLQHYICSTASRLTTGKGNNPYLSLVLPFAEQHWDILHALLAISASHLSYTDPAYAYPTKSHYAVALRAAKNHVTTVGRGQHDEAIRLLVLLVLLCHFEVVDGDMRGAIQFHLAACRHLLQLVYDSLHLQNKDIVAFIAEQYLYFNAVAYNVRLDETGLASIVPATEDLDQDEFYPLLSGSSVSGFLFGTSVDLFRLIPSVVHLGRCPQSDPAASRQDDIALRQAFRSLEMCILAWSPDTLESRFLAPKGVETQPMDHRGGLILQRALLILLRVALHGPGRPGGRLLGEVNDLIGNFMACLRRIPLNSLTWTNLLWAILTAGSCLQAAEDREYLRSTMGAQGHKMHTLSSVLQILSWVWEASDSDLTFYGPYGIAKACARHNVQISMG</sequence>
<dbReference type="GeneID" id="70190930"/>
<accession>A0A9P8YG00</accession>